<proteinExistence type="predicted"/>
<dbReference type="GO" id="GO:0016301">
    <property type="term" value="F:kinase activity"/>
    <property type="evidence" value="ECO:0007669"/>
    <property type="project" value="UniProtKB-KW"/>
</dbReference>
<evidence type="ECO:0000313" key="3">
    <source>
        <dbReference type="EMBL" id="ELY38894.1"/>
    </source>
</evidence>
<sequence length="206" mass="22166">MVSDGQLNSVQLGLTDFIGVVTKRQTYRNLLYLFVTSFVGGLYFVGIFFGFFVALVLTLALVGIPLFLVLLAGTRGAAELERRLTNRLLGTDIHSPPSGVNPFTYGWVSALRELVVSDTTWKGIGFLAIKGVIAFLLPLFVLLAGVTSLALILSPFGETVVWELWTIDTWIESLIAVPLGVLTGLATLHALNGLARVTGSIAESLL</sequence>
<keyword evidence="1" id="KW-0812">Transmembrane</keyword>
<feature type="transmembrane region" description="Helical" evidence="1">
    <location>
        <begin position="173"/>
        <end position="191"/>
    </location>
</feature>
<accession>L9VP15</accession>
<feature type="domain" description="Putative sensor" evidence="2">
    <location>
        <begin position="32"/>
        <end position="206"/>
    </location>
</feature>
<feature type="transmembrane region" description="Helical" evidence="1">
    <location>
        <begin position="59"/>
        <end position="78"/>
    </location>
</feature>
<dbReference type="OrthoDB" id="253413at2157"/>
<keyword evidence="4" id="KW-1185">Reference proteome</keyword>
<dbReference type="InterPro" id="IPR025828">
    <property type="entry name" value="Put_sensor_dom"/>
</dbReference>
<dbReference type="Proteomes" id="UP000011599">
    <property type="component" value="Unassembled WGS sequence"/>
</dbReference>
<dbReference type="EMBL" id="AOHW01000040">
    <property type="protein sequence ID" value="ELY38894.1"/>
    <property type="molecule type" value="Genomic_DNA"/>
</dbReference>
<dbReference type="STRING" id="1114856.GCA_000383975_04293"/>
<comment type="caution">
    <text evidence="3">The sequence shown here is derived from an EMBL/GenBank/DDBJ whole genome shotgun (WGS) entry which is preliminary data.</text>
</comment>
<keyword evidence="1" id="KW-1133">Transmembrane helix</keyword>
<keyword evidence="3" id="KW-0418">Kinase</keyword>
<reference evidence="3 4" key="1">
    <citation type="journal article" date="2014" name="PLoS Genet.">
        <title>Phylogenetically driven sequencing of extremely halophilic archaea reveals strategies for static and dynamic osmo-response.</title>
        <authorList>
            <person name="Becker E.A."/>
            <person name="Seitzer P.M."/>
            <person name="Tritt A."/>
            <person name="Larsen D."/>
            <person name="Krusor M."/>
            <person name="Yao A.I."/>
            <person name="Wu D."/>
            <person name="Madern D."/>
            <person name="Eisen J.A."/>
            <person name="Darling A.E."/>
            <person name="Facciotti M.T."/>
        </authorList>
    </citation>
    <scope>NUCLEOTIDE SEQUENCE [LARGE SCALE GENOMIC DNA]</scope>
    <source>
        <strain evidence="3 4">GA33</strain>
    </source>
</reference>
<organism evidence="3 4">
    <name type="scientific">Natronorubrum tibetense GA33</name>
    <dbReference type="NCBI Taxonomy" id="1114856"/>
    <lineage>
        <taxon>Archaea</taxon>
        <taxon>Methanobacteriati</taxon>
        <taxon>Methanobacteriota</taxon>
        <taxon>Stenosarchaea group</taxon>
        <taxon>Halobacteria</taxon>
        <taxon>Halobacteriales</taxon>
        <taxon>Natrialbaceae</taxon>
        <taxon>Natronorubrum</taxon>
    </lineage>
</organism>
<keyword evidence="1" id="KW-0472">Membrane</keyword>
<name>L9VP15_9EURY</name>
<gene>
    <name evidence="3" type="ORF">C496_15922</name>
</gene>
<keyword evidence="3" id="KW-0808">Transferase</keyword>
<protein>
    <submittedName>
        <fullName evidence="3">2-component system sensor kinase</fullName>
    </submittedName>
</protein>
<evidence type="ECO:0000259" key="2">
    <source>
        <dbReference type="Pfam" id="PF13796"/>
    </source>
</evidence>
<dbReference type="Pfam" id="PF13796">
    <property type="entry name" value="Sensor"/>
    <property type="match status" value="1"/>
</dbReference>
<evidence type="ECO:0000313" key="4">
    <source>
        <dbReference type="Proteomes" id="UP000011599"/>
    </source>
</evidence>
<dbReference type="AlphaFoldDB" id="L9VP15"/>
<evidence type="ECO:0000256" key="1">
    <source>
        <dbReference type="SAM" id="Phobius"/>
    </source>
</evidence>
<feature type="transmembrane region" description="Helical" evidence="1">
    <location>
        <begin position="132"/>
        <end position="153"/>
    </location>
</feature>
<feature type="transmembrane region" description="Helical" evidence="1">
    <location>
        <begin position="30"/>
        <end position="53"/>
    </location>
</feature>
<dbReference type="eggNOG" id="arCOG03085">
    <property type="taxonomic scope" value="Archaea"/>
</dbReference>